<keyword evidence="1" id="KW-0812">Transmembrane</keyword>
<keyword evidence="1" id="KW-0472">Membrane</keyword>
<evidence type="ECO:0000256" key="1">
    <source>
        <dbReference type="SAM" id="Phobius"/>
    </source>
</evidence>
<dbReference type="Proteomes" id="UP000680348">
    <property type="component" value="Unassembled WGS sequence"/>
</dbReference>
<dbReference type="EMBL" id="JAGWCR010000014">
    <property type="protein sequence ID" value="MBS3651502.1"/>
    <property type="molecule type" value="Genomic_DNA"/>
</dbReference>
<evidence type="ECO:0000313" key="3">
    <source>
        <dbReference type="Proteomes" id="UP000680348"/>
    </source>
</evidence>
<feature type="transmembrane region" description="Helical" evidence="1">
    <location>
        <begin position="34"/>
        <end position="52"/>
    </location>
</feature>
<gene>
    <name evidence="2" type="ORF">KEU06_23065</name>
</gene>
<protein>
    <submittedName>
        <fullName evidence="2">Uncharacterized protein</fullName>
    </submittedName>
</protein>
<keyword evidence="3" id="KW-1185">Reference proteome</keyword>
<organism evidence="2 3">
    <name type="scientific">Pseudaminobacter soli</name>
    <name type="common">ex Zhang et al. 2022</name>
    <dbReference type="NCBI Taxonomy" id="2831468"/>
    <lineage>
        <taxon>Bacteria</taxon>
        <taxon>Pseudomonadati</taxon>
        <taxon>Pseudomonadota</taxon>
        <taxon>Alphaproteobacteria</taxon>
        <taxon>Hyphomicrobiales</taxon>
        <taxon>Phyllobacteriaceae</taxon>
        <taxon>Pseudaminobacter</taxon>
    </lineage>
</organism>
<comment type="caution">
    <text evidence="2">The sequence shown here is derived from an EMBL/GenBank/DDBJ whole genome shotgun (WGS) entry which is preliminary data.</text>
</comment>
<keyword evidence="1" id="KW-1133">Transmembrane helix</keyword>
<evidence type="ECO:0000313" key="2">
    <source>
        <dbReference type="EMBL" id="MBS3651502.1"/>
    </source>
</evidence>
<name>A0A942E210_9HYPH</name>
<proteinExistence type="predicted"/>
<accession>A0A942E210</accession>
<sequence>MTVASFVPLLLAAIVWIGLWQVNRRRKWFTVGEIIFWDVIVLIVIQLVWLRWF</sequence>
<feature type="transmembrane region" description="Helical" evidence="1">
    <location>
        <begin position="6"/>
        <end position="22"/>
    </location>
</feature>
<reference evidence="2" key="1">
    <citation type="submission" date="2021-04" db="EMBL/GenBank/DDBJ databases">
        <title>Pseudaminobacter soli sp. nov., isolated from paddy soil contaminated by heavy metals.</title>
        <authorList>
            <person name="Zhang K."/>
        </authorList>
    </citation>
    <scope>NUCLEOTIDE SEQUENCE</scope>
    <source>
        <strain evidence="2">19-2017</strain>
    </source>
</reference>
<dbReference type="AlphaFoldDB" id="A0A942E210"/>
<dbReference type="RefSeq" id="WP_188257060.1">
    <property type="nucleotide sequence ID" value="NZ_JABVCF010000014.1"/>
</dbReference>